<keyword evidence="5" id="KW-0176">Collagen</keyword>
<keyword evidence="2" id="KW-0964">Secreted</keyword>
<dbReference type="GO" id="GO:0005581">
    <property type="term" value="C:collagen trimer"/>
    <property type="evidence" value="ECO:0007669"/>
    <property type="project" value="UniProtKB-KW"/>
</dbReference>
<evidence type="ECO:0000256" key="5">
    <source>
        <dbReference type="ARBA" id="ARBA00023119"/>
    </source>
</evidence>
<evidence type="ECO:0000313" key="9">
    <source>
        <dbReference type="EMBL" id="KAJ3599815.1"/>
    </source>
</evidence>
<dbReference type="FunFam" id="2.60.120.40:FF:000001">
    <property type="entry name" value="Complement C1q B chain"/>
    <property type="match status" value="1"/>
</dbReference>
<gene>
    <name evidence="9" type="ORF">NHX12_033769</name>
</gene>
<comment type="subcellular location">
    <subcellularLocation>
        <location evidence="1">Secreted</location>
        <location evidence="1">Extracellular space</location>
        <location evidence="1">Extracellular matrix</location>
    </subcellularLocation>
</comment>
<dbReference type="EMBL" id="JANIIK010000048">
    <property type="protein sequence ID" value="KAJ3599815.1"/>
    <property type="molecule type" value="Genomic_DNA"/>
</dbReference>
<evidence type="ECO:0000256" key="1">
    <source>
        <dbReference type="ARBA" id="ARBA00004498"/>
    </source>
</evidence>
<dbReference type="Proteomes" id="UP001148018">
    <property type="component" value="Unassembled WGS sequence"/>
</dbReference>
<dbReference type="InterPro" id="IPR001073">
    <property type="entry name" value="C1q_dom"/>
</dbReference>
<feature type="signal peptide" evidence="7">
    <location>
        <begin position="1"/>
        <end position="16"/>
    </location>
</feature>
<accession>A0A9Q0IJ36</accession>
<organism evidence="9 10">
    <name type="scientific">Muraenolepis orangiensis</name>
    <name type="common">Patagonian moray cod</name>
    <dbReference type="NCBI Taxonomy" id="630683"/>
    <lineage>
        <taxon>Eukaryota</taxon>
        <taxon>Metazoa</taxon>
        <taxon>Chordata</taxon>
        <taxon>Craniata</taxon>
        <taxon>Vertebrata</taxon>
        <taxon>Euteleostomi</taxon>
        <taxon>Actinopterygii</taxon>
        <taxon>Neopterygii</taxon>
        <taxon>Teleostei</taxon>
        <taxon>Neoteleostei</taxon>
        <taxon>Acanthomorphata</taxon>
        <taxon>Zeiogadaria</taxon>
        <taxon>Gadariae</taxon>
        <taxon>Gadiformes</taxon>
        <taxon>Muraenolepidoidei</taxon>
        <taxon>Muraenolepididae</taxon>
        <taxon>Muraenolepis</taxon>
    </lineage>
</organism>
<keyword evidence="3" id="KW-0272">Extracellular matrix</keyword>
<feature type="chain" id="PRO_5040294015" description="C1q domain-containing protein" evidence="7">
    <location>
        <begin position="17"/>
        <end position="236"/>
    </location>
</feature>
<protein>
    <recommendedName>
        <fullName evidence="8">C1q domain-containing protein</fullName>
    </recommendedName>
</protein>
<evidence type="ECO:0000313" key="10">
    <source>
        <dbReference type="Proteomes" id="UP001148018"/>
    </source>
</evidence>
<comment type="caution">
    <text evidence="9">The sequence shown here is derived from an EMBL/GenBank/DDBJ whole genome shotgun (WGS) entry which is preliminary data.</text>
</comment>
<dbReference type="SMART" id="SM00110">
    <property type="entry name" value="C1Q"/>
    <property type="match status" value="1"/>
</dbReference>
<name>A0A9Q0IJ36_9TELE</name>
<dbReference type="InterPro" id="IPR008983">
    <property type="entry name" value="Tumour_necrosis_fac-like_dom"/>
</dbReference>
<dbReference type="InterPro" id="IPR050392">
    <property type="entry name" value="Collagen/C1q_domain"/>
</dbReference>
<dbReference type="Pfam" id="PF00386">
    <property type="entry name" value="C1q"/>
    <property type="match status" value="1"/>
</dbReference>
<reference evidence="9" key="1">
    <citation type="submission" date="2022-07" db="EMBL/GenBank/DDBJ databases">
        <title>Chromosome-level genome of Muraenolepis orangiensis.</title>
        <authorList>
            <person name="Kim J."/>
        </authorList>
    </citation>
    <scope>NUCLEOTIDE SEQUENCE</scope>
    <source>
        <strain evidence="9">KU_S4_2022</strain>
        <tissue evidence="9">Muscle</tissue>
    </source>
</reference>
<evidence type="ECO:0000256" key="6">
    <source>
        <dbReference type="SAM" id="MobiDB-lite"/>
    </source>
</evidence>
<feature type="compositionally biased region" description="Gly residues" evidence="6">
    <location>
        <begin position="31"/>
        <end position="71"/>
    </location>
</feature>
<dbReference type="OrthoDB" id="9889709at2759"/>
<feature type="region of interest" description="Disordered" evidence="6">
    <location>
        <begin position="20"/>
        <end position="82"/>
    </location>
</feature>
<dbReference type="AlphaFoldDB" id="A0A9Q0IJ36"/>
<dbReference type="PANTHER" id="PTHR15427">
    <property type="entry name" value="EMILIN ELASTIN MICROFIBRIL INTERFACE-LOCATED PROTEIN ELASTIN MICROFIBRIL INTERFACER"/>
    <property type="match status" value="1"/>
</dbReference>
<evidence type="ECO:0000256" key="3">
    <source>
        <dbReference type="ARBA" id="ARBA00022530"/>
    </source>
</evidence>
<dbReference type="SUPFAM" id="SSF49842">
    <property type="entry name" value="TNF-like"/>
    <property type="match status" value="1"/>
</dbReference>
<dbReference type="PROSITE" id="PS50871">
    <property type="entry name" value="C1Q"/>
    <property type="match status" value="1"/>
</dbReference>
<evidence type="ECO:0000256" key="2">
    <source>
        <dbReference type="ARBA" id="ARBA00022525"/>
    </source>
</evidence>
<keyword evidence="4 7" id="KW-0732">Signal</keyword>
<evidence type="ECO:0000259" key="8">
    <source>
        <dbReference type="PROSITE" id="PS50871"/>
    </source>
</evidence>
<evidence type="ECO:0000256" key="4">
    <source>
        <dbReference type="ARBA" id="ARBA00022729"/>
    </source>
</evidence>
<proteinExistence type="predicted"/>
<dbReference type="PRINTS" id="PR00007">
    <property type="entry name" value="COMPLEMNTC1Q"/>
</dbReference>
<keyword evidence="10" id="KW-1185">Reference proteome</keyword>
<evidence type="ECO:0000256" key="7">
    <source>
        <dbReference type="SAM" id="SignalP"/>
    </source>
</evidence>
<feature type="domain" description="C1q" evidence="8">
    <location>
        <begin position="91"/>
        <end position="227"/>
    </location>
</feature>
<dbReference type="PANTHER" id="PTHR15427:SF24">
    <property type="entry name" value="COMPLEMENT C1Q TUMOR NECROSIS FACTOR-RELATED PROTEIN 7"/>
    <property type="match status" value="1"/>
</dbReference>
<sequence length="236" mass="24860">MWAVLRVVCLLYCVRGQLTEGRTKAGPPGPGGVGPRGQRGEGGARGPGGKRGPGGEGGAGGPTGLPGPAGGRGEKGQRGRRGAAGACRCGSLAPRSAFSVSISGSFPPEDTPIRFDKVLLDEGGHYDLRTGKFVCPFPGVYYFSYDIALADRHLAIGLVHNGEFRVKTFDANTGNHDMASGSTAVFLNPEDEVWLEIFFRQQNGLVSDQTRTDSLFSGFLLYADTAYLDALAEDYA</sequence>
<dbReference type="Gene3D" id="2.60.120.40">
    <property type="match status" value="1"/>
</dbReference>